<reference evidence="1 2" key="1">
    <citation type="submission" date="2019-03" db="EMBL/GenBank/DDBJ databases">
        <title>First draft genome of Liparis tanakae, snailfish: a comprehensive survey of snailfish specific genes.</title>
        <authorList>
            <person name="Kim W."/>
            <person name="Song I."/>
            <person name="Jeong J.-H."/>
            <person name="Kim D."/>
            <person name="Kim S."/>
            <person name="Ryu S."/>
            <person name="Song J.Y."/>
            <person name="Lee S.K."/>
        </authorList>
    </citation>
    <scope>NUCLEOTIDE SEQUENCE [LARGE SCALE GENOMIC DNA]</scope>
    <source>
        <tissue evidence="1">Muscle</tissue>
    </source>
</reference>
<dbReference type="Proteomes" id="UP000314294">
    <property type="component" value="Unassembled WGS sequence"/>
</dbReference>
<evidence type="ECO:0000313" key="1">
    <source>
        <dbReference type="EMBL" id="TNN59107.1"/>
    </source>
</evidence>
<dbReference type="EMBL" id="SRLO01000363">
    <property type="protein sequence ID" value="TNN59107.1"/>
    <property type="molecule type" value="Genomic_DNA"/>
</dbReference>
<gene>
    <name evidence="1" type="ORF">EYF80_030641</name>
</gene>
<evidence type="ECO:0000313" key="2">
    <source>
        <dbReference type="Proteomes" id="UP000314294"/>
    </source>
</evidence>
<sequence>MPLHAGWHTARKFGLKRPMEYLAMSVRDWLAAAPNTSEEVRGRLLSYHDQCEGDHDSAQQLVGYGVLFEGVSDGLIVTEETPFEGVVLRDLPRMRQIASSPMRGTPAASNMLRLLLLASVFIGVLSGEPRSSCRTWSWSAQFFSCHKWKSPRDGERMTISLLCRYFLYRCTSSNPQPLMLRSKPPARR</sequence>
<protein>
    <submittedName>
        <fullName evidence="1">Uncharacterized protein</fullName>
    </submittedName>
</protein>
<dbReference type="AlphaFoldDB" id="A0A4Z2GZQ4"/>
<name>A0A4Z2GZQ4_9TELE</name>
<proteinExistence type="predicted"/>
<dbReference type="OrthoDB" id="10623577at2759"/>
<accession>A0A4Z2GZQ4</accession>
<keyword evidence="2" id="KW-1185">Reference proteome</keyword>
<comment type="caution">
    <text evidence="1">The sequence shown here is derived from an EMBL/GenBank/DDBJ whole genome shotgun (WGS) entry which is preliminary data.</text>
</comment>
<organism evidence="1 2">
    <name type="scientific">Liparis tanakae</name>
    <name type="common">Tanaka's snailfish</name>
    <dbReference type="NCBI Taxonomy" id="230148"/>
    <lineage>
        <taxon>Eukaryota</taxon>
        <taxon>Metazoa</taxon>
        <taxon>Chordata</taxon>
        <taxon>Craniata</taxon>
        <taxon>Vertebrata</taxon>
        <taxon>Euteleostomi</taxon>
        <taxon>Actinopterygii</taxon>
        <taxon>Neopterygii</taxon>
        <taxon>Teleostei</taxon>
        <taxon>Neoteleostei</taxon>
        <taxon>Acanthomorphata</taxon>
        <taxon>Eupercaria</taxon>
        <taxon>Perciformes</taxon>
        <taxon>Cottioidei</taxon>
        <taxon>Cottales</taxon>
        <taxon>Liparidae</taxon>
        <taxon>Liparis</taxon>
    </lineage>
</organism>